<evidence type="ECO:0000313" key="4">
    <source>
        <dbReference type="Proteomes" id="UP000583944"/>
    </source>
</evidence>
<accession>A0A7J6YD72</accession>
<feature type="compositionally biased region" description="Basic and acidic residues" evidence="2">
    <location>
        <begin position="268"/>
        <end position="280"/>
    </location>
</feature>
<dbReference type="AlphaFoldDB" id="A0A7J6YD72"/>
<protein>
    <submittedName>
        <fullName evidence="3">Uncharacterized protein</fullName>
    </submittedName>
</protein>
<feature type="compositionally biased region" description="Basic and acidic residues" evidence="2">
    <location>
        <begin position="195"/>
        <end position="222"/>
    </location>
</feature>
<sequence length="389" mass="43508">MRREVASDILNNDLSSPGRYLGRRPLFTLGWDMVLAEDSAPQLQAATTSDVDSGVENGREKQGGEGAALGGDAASTLSIMAEMQHSGGTAYAARVDAWVEETALAPSSTQATVGEEIKGRHPLAMSHWSPPDESPPAWTRPSFVESSEHPPSPHAGQVVRLQEVFPAIGGRRHRRIEEERVKAVEGKEDWLFPERQEKREVEPSASVSERRVSRETKQETTHVFDATHSGSSSTMGGGAGRRDKSPLMELERITHSWQEIMQKAGRGGSKEKIEERREGKQSCGSPRLQHPHLHPNHSGQREWDAIDTRQEETAMTAEAVMNMQRAADELAHRVLMAERELAERRAEYAALREDITRCLEAMELPLRKQKRFLRELQSENQRLRRLLGL</sequence>
<comment type="caution">
    <text evidence="3">The sequence shown here is derived from an EMBL/GenBank/DDBJ whole genome shotgun (WGS) entry which is preliminary data.</text>
</comment>
<gene>
    <name evidence="3" type="ORF">ECC02_002465</name>
</gene>
<dbReference type="Proteomes" id="UP000583944">
    <property type="component" value="Unassembled WGS sequence"/>
</dbReference>
<feature type="region of interest" description="Disordered" evidence="2">
    <location>
        <begin position="195"/>
        <end position="246"/>
    </location>
</feature>
<dbReference type="VEuPathDB" id="TriTrypDB:BCY84_19426"/>
<feature type="compositionally biased region" description="Polar residues" evidence="2">
    <location>
        <begin position="42"/>
        <end position="51"/>
    </location>
</feature>
<organism evidence="3 4">
    <name type="scientific">Trypanosoma cruzi</name>
    <dbReference type="NCBI Taxonomy" id="5693"/>
    <lineage>
        <taxon>Eukaryota</taxon>
        <taxon>Discoba</taxon>
        <taxon>Euglenozoa</taxon>
        <taxon>Kinetoplastea</taxon>
        <taxon>Metakinetoplastina</taxon>
        <taxon>Trypanosomatida</taxon>
        <taxon>Trypanosomatidae</taxon>
        <taxon>Trypanosoma</taxon>
        <taxon>Schizotrypanum</taxon>
    </lineage>
</organism>
<keyword evidence="1" id="KW-0175">Coiled coil</keyword>
<feature type="region of interest" description="Disordered" evidence="2">
    <location>
        <begin position="262"/>
        <end position="301"/>
    </location>
</feature>
<dbReference type="VEuPathDB" id="TriTrypDB:ECC02_002465"/>
<name>A0A7J6YD72_TRYCR</name>
<dbReference type="EMBL" id="JABDHM010000012">
    <property type="protein sequence ID" value="KAF5224522.1"/>
    <property type="molecule type" value="Genomic_DNA"/>
</dbReference>
<evidence type="ECO:0000313" key="3">
    <source>
        <dbReference type="EMBL" id="KAF5224522.1"/>
    </source>
</evidence>
<feature type="region of interest" description="Disordered" evidence="2">
    <location>
        <begin position="125"/>
        <end position="155"/>
    </location>
</feature>
<evidence type="ECO:0000256" key="1">
    <source>
        <dbReference type="SAM" id="Coils"/>
    </source>
</evidence>
<feature type="coiled-coil region" evidence="1">
    <location>
        <begin position="320"/>
        <end position="386"/>
    </location>
</feature>
<proteinExistence type="predicted"/>
<evidence type="ECO:0000256" key="2">
    <source>
        <dbReference type="SAM" id="MobiDB-lite"/>
    </source>
</evidence>
<feature type="region of interest" description="Disordered" evidence="2">
    <location>
        <begin position="42"/>
        <end position="70"/>
    </location>
</feature>
<reference evidence="3 4" key="1">
    <citation type="journal article" date="2019" name="Genome Biol. Evol.">
        <title>Nanopore Sequencing Significantly Improves Genome Assembly of the Protozoan Parasite Trypanosoma cruzi.</title>
        <authorList>
            <person name="Diaz-Viraque F."/>
            <person name="Pita S."/>
            <person name="Greif G."/>
            <person name="de Souza R.C.M."/>
            <person name="Iraola G."/>
            <person name="Robello C."/>
        </authorList>
    </citation>
    <scope>NUCLEOTIDE SEQUENCE [LARGE SCALE GENOMIC DNA]</scope>
    <source>
        <strain evidence="3 4">Berenice</strain>
    </source>
</reference>